<organism evidence="6 7">
    <name type="scientific">Prorocentrum cordatum</name>
    <dbReference type="NCBI Taxonomy" id="2364126"/>
    <lineage>
        <taxon>Eukaryota</taxon>
        <taxon>Sar</taxon>
        <taxon>Alveolata</taxon>
        <taxon>Dinophyceae</taxon>
        <taxon>Prorocentrales</taxon>
        <taxon>Prorocentraceae</taxon>
        <taxon>Prorocentrum</taxon>
    </lineage>
</organism>
<sequence length="210" mass="21762">PCWLSRIVCPVQLGTPCGAPALLALGMAAAGRVVQGSVVEAQGPRYVQATVVGPGQQDSRWAQPYEGPGSRWAQPYEGPGGMPNTPQPYVAAGACGAPTVIGTPIGTQQVGLATHVRVTPQGLAYPPTPHRPMGMETHQPNPYAGGSGYVHGAFDERADPPMCLAFLACLCCCPIVGLCALMKAAEVSSANARGDFQLGHIKRREAMFGG</sequence>
<feature type="non-terminal residue" evidence="6">
    <location>
        <position position="1"/>
    </location>
</feature>
<name>A0ABN9TZY5_9DINO</name>
<evidence type="ECO:0000313" key="6">
    <source>
        <dbReference type="EMBL" id="CAK0851950.1"/>
    </source>
</evidence>
<dbReference type="EMBL" id="CAUYUJ010015282">
    <property type="protein sequence ID" value="CAK0851950.1"/>
    <property type="molecule type" value="Genomic_DNA"/>
</dbReference>
<evidence type="ECO:0000256" key="4">
    <source>
        <dbReference type="ARBA" id="ARBA00022989"/>
    </source>
</evidence>
<evidence type="ECO:0008006" key="8">
    <source>
        <dbReference type="Google" id="ProtNLM"/>
    </source>
</evidence>
<reference evidence="6" key="1">
    <citation type="submission" date="2023-10" db="EMBL/GenBank/DDBJ databases">
        <authorList>
            <person name="Chen Y."/>
            <person name="Shah S."/>
            <person name="Dougan E. K."/>
            <person name="Thang M."/>
            <person name="Chan C."/>
        </authorList>
    </citation>
    <scope>NUCLEOTIDE SEQUENCE [LARGE SCALE GENOMIC DNA]</scope>
</reference>
<evidence type="ECO:0000256" key="2">
    <source>
        <dbReference type="ARBA" id="ARBA00006843"/>
    </source>
</evidence>
<comment type="caution">
    <text evidence="6">The sequence shown here is derived from an EMBL/GenBank/DDBJ whole genome shotgun (WGS) entry which is preliminary data.</text>
</comment>
<keyword evidence="7" id="KW-1185">Reference proteome</keyword>
<accession>A0ABN9TZY5</accession>
<proteinExistence type="inferred from homology"/>
<dbReference type="Pfam" id="PF04505">
    <property type="entry name" value="CD225"/>
    <property type="match status" value="1"/>
</dbReference>
<dbReference type="InterPro" id="IPR007593">
    <property type="entry name" value="CD225/Dispanin_fam"/>
</dbReference>
<keyword evidence="5" id="KW-0472">Membrane</keyword>
<evidence type="ECO:0000256" key="1">
    <source>
        <dbReference type="ARBA" id="ARBA00004370"/>
    </source>
</evidence>
<keyword evidence="4" id="KW-1133">Transmembrane helix</keyword>
<evidence type="ECO:0000256" key="3">
    <source>
        <dbReference type="ARBA" id="ARBA00022692"/>
    </source>
</evidence>
<comment type="similarity">
    <text evidence="2">Belongs to the CD225/Dispanin family.</text>
</comment>
<protein>
    <recommendedName>
        <fullName evidence="8">Cysteine-rich transmembrane CYSTM domain-containing protein</fullName>
    </recommendedName>
</protein>
<keyword evidence="3" id="KW-0812">Transmembrane</keyword>
<evidence type="ECO:0000313" key="7">
    <source>
        <dbReference type="Proteomes" id="UP001189429"/>
    </source>
</evidence>
<gene>
    <name evidence="6" type="ORF">PCOR1329_LOCUS43939</name>
</gene>
<comment type="subcellular location">
    <subcellularLocation>
        <location evidence="1">Membrane</location>
    </subcellularLocation>
</comment>
<evidence type="ECO:0000256" key="5">
    <source>
        <dbReference type="ARBA" id="ARBA00023136"/>
    </source>
</evidence>
<dbReference type="Proteomes" id="UP001189429">
    <property type="component" value="Unassembled WGS sequence"/>
</dbReference>